<keyword evidence="3" id="KW-0378">Hydrolase</keyword>
<feature type="region of interest" description="Disordered" evidence="5">
    <location>
        <begin position="1144"/>
        <end position="1165"/>
    </location>
</feature>
<dbReference type="EMBL" id="CAJNNW010026785">
    <property type="protein sequence ID" value="CAE8687709.1"/>
    <property type="molecule type" value="Genomic_DNA"/>
</dbReference>
<dbReference type="InterPro" id="IPR002933">
    <property type="entry name" value="Peptidase_M20"/>
</dbReference>
<name>A0A813JZ44_POLGL</name>
<dbReference type="InterPro" id="IPR036322">
    <property type="entry name" value="WD40_repeat_dom_sf"/>
</dbReference>
<dbReference type="GO" id="GO:0006751">
    <property type="term" value="P:glutathione catabolic process"/>
    <property type="evidence" value="ECO:0007669"/>
    <property type="project" value="TreeGrafter"/>
</dbReference>
<dbReference type="PANTHER" id="PTHR43270:SF8">
    <property type="entry name" value="DI- AND TRIPEPTIDASE DUG2-RELATED"/>
    <property type="match status" value="1"/>
</dbReference>
<gene>
    <name evidence="7" type="ORF">PGLA2088_LOCUS25565</name>
</gene>
<feature type="repeat" description="WD" evidence="4">
    <location>
        <begin position="399"/>
        <end position="428"/>
    </location>
</feature>
<evidence type="ECO:0000256" key="4">
    <source>
        <dbReference type="PROSITE-ProRule" id="PRU00221"/>
    </source>
</evidence>
<evidence type="ECO:0000256" key="5">
    <source>
        <dbReference type="SAM" id="MobiDB-lite"/>
    </source>
</evidence>
<feature type="compositionally biased region" description="Low complexity" evidence="5">
    <location>
        <begin position="617"/>
        <end position="630"/>
    </location>
</feature>
<protein>
    <recommendedName>
        <fullName evidence="6">Peptidase M20 dimerisation domain-containing protein</fullName>
    </recommendedName>
</protein>
<dbReference type="PROSITE" id="PS50082">
    <property type="entry name" value="WD_REPEATS_2"/>
    <property type="match status" value="2"/>
</dbReference>
<dbReference type="InterPro" id="IPR051458">
    <property type="entry name" value="Cyt/Met_Dipeptidase"/>
</dbReference>
<dbReference type="SMART" id="SM00320">
    <property type="entry name" value="WD40"/>
    <property type="match status" value="2"/>
</dbReference>
<keyword evidence="1" id="KW-0645">Protease</keyword>
<dbReference type="InterPro" id="IPR015943">
    <property type="entry name" value="WD40/YVTN_repeat-like_dom_sf"/>
</dbReference>
<dbReference type="SUPFAM" id="SSF53187">
    <property type="entry name" value="Zn-dependent exopeptidases"/>
    <property type="match status" value="2"/>
</dbReference>
<reference evidence="7" key="1">
    <citation type="submission" date="2021-02" db="EMBL/GenBank/DDBJ databases">
        <authorList>
            <person name="Dougan E. K."/>
            <person name="Rhodes N."/>
            <person name="Thang M."/>
            <person name="Chan C."/>
        </authorList>
    </citation>
    <scope>NUCLEOTIDE SEQUENCE</scope>
</reference>
<organism evidence="7 8">
    <name type="scientific">Polarella glacialis</name>
    <name type="common">Dinoflagellate</name>
    <dbReference type="NCBI Taxonomy" id="89957"/>
    <lineage>
        <taxon>Eukaryota</taxon>
        <taxon>Sar</taxon>
        <taxon>Alveolata</taxon>
        <taxon>Dinophyceae</taxon>
        <taxon>Suessiales</taxon>
        <taxon>Suessiaceae</taxon>
        <taxon>Polarella</taxon>
    </lineage>
</organism>
<evidence type="ECO:0000256" key="2">
    <source>
        <dbReference type="ARBA" id="ARBA00022723"/>
    </source>
</evidence>
<evidence type="ECO:0000259" key="6">
    <source>
        <dbReference type="Pfam" id="PF07687"/>
    </source>
</evidence>
<dbReference type="GO" id="GO:0046872">
    <property type="term" value="F:metal ion binding"/>
    <property type="evidence" value="ECO:0007669"/>
    <property type="project" value="UniProtKB-KW"/>
</dbReference>
<dbReference type="Gene3D" id="3.30.70.360">
    <property type="match status" value="1"/>
</dbReference>
<feature type="compositionally biased region" description="Polar residues" evidence="5">
    <location>
        <begin position="600"/>
        <end position="615"/>
    </location>
</feature>
<feature type="domain" description="Peptidase M20 dimerisation" evidence="6">
    <location>
        <begin position="862"/>
        <end position="1029"/>
    </location>
</feature>
<dbReference type="InterPro" id="IPR001680">
    <property type="entry name" value="WD40_rpt"/>
</dbReference>
<feature type="region of interest" description="Disordered" evidence="5">
    <location>
        <begin position="600"/>
        <end position="631"/>
    </location>
</feature>
<dbReference type="PANTHER" id="PTHR43270">
    <property type="entry name" value="BETA-ALA-HIS DIPEPTIDASE"/>
    <property type="match status" value="1"/>
</dbReference>
<accession>A0A813JZ44</accession>
<dbReference type="Proteomes" id="UP000626109">
    <property type="component" value="Unassembled WGS sequence"/>
</dbReference>
<feature type="compositionally biased region" description="Low complexity" evidence="5">
    <location>
        <begin position="1144"/>
        <end position="1155"/>
    </location>
</feature>
<dbReference type="Pfam" id="PF01546">
    <property type="entry name" value="Peptidase_M20"/>
    <property type="match status" value="1"/>
</dbReference>
<dbReference type="Gene3D" id="2.130.10.10">
    <property type="entry name" value="YVTN repeat-like/Quinoprotein amine dehydrogenase"/>
    <property type="match status" value="1"/>
</dbReference>
<feature type="compositionally biased region" description="Polar residues" evidence="5">
    <location>
        <begin position="23"/>
        <end position="33"/>
    </location>
</feature>
<dbReference type="InterPro" id="IPR011650">
    <property type="entry name" value="Peptidase_M20_dimer"/>
</dbReference>
<dbReference type="AlphaFoldDB" id="A0A813JZ44"/>
<dbReference type="Gene3D" id="3.40.630.10">
    <property type="entry name" value="Zn peptidases"/>
    <property type="match status" value="1"/>
</dbReference>
<sequence length="1165" mass="124839">MEVAPGLLCLPSVEEGPDREGSQKPSPSPSLFSSRTLVFAASNQSLDVLDEEVEGPPRRSSSGSVHLTRSSLTGSQVPKKSVGARRQSVSRPLRFPVKDVVPVAYQLVLPAESQAVWQRRALLSDGSSSSSAPSLSWYACELQYVCGQTLQGAIGQLSHLQVRQKRFPDTWAQAGHLWPTLVEVWALVTAGSCVVEQVSKFMMSRAKEQPKTSALRKLHGLRAQCFQREASDATPTAHWLPRSAEDALATLQTELCRLQAGGTSLGAILRRMGAPGAAALCNLDRDRPSGGGGCHSKSSEEEVPLADVPCLFCFRFAPNQGQLLSLAGDLQAVFLGFQSTNLFRLRLRDGWNQLMRNKSRSNSSVRHFTFNIDQDRSTPASKFCFHSLLERVPSCKCRHVGFVRCLAYEPCTGLLASGGGDGRIIFWQQASQARLTGRTSEAQIGPPGISFAHGGAVQALATCSDSGEIFSGDAHGRIRIWDCSAVQHGSRAVLAAGGGASPAILALKTVGTVGGFGLPHESPLYFLLAGDAAGNLRVWDLRRNVLLRQVSTAMTCCVDICTLGAPLLTSTSGRWLLRLAMGGDSSGAVKLVDLAVATSSESAGTPGSTDPSSAQWADGLASSGPGASSSEDCSAEFQRLLTLLREFVAIPTVSTDSRHAEDMKRGSAWLAQRFEELLACTVRESSGCVVARCGWDEQKPLVIFYSHYDVVAAGRGWNSDPWQLTAQDGYLYGRGVSDNKGPLLAQIFAVRSLLLQRRAEVSGETSCEAEHSEQPGNAFFLQGFGEALPPPTRPGGGEARTNGLPVNVLFIVDGSEESGDTSTALRVVQEAREDGWLRGSARHLLVCNSSWIDDERPCICYGMRGVLDLEVEVVGGERDLHSGVHGGLVPEPLFDLMALISSLADASGTPSVPGLLDDVRPMSAQDQQNLEAAAFSMSEEGLRKRLGLQDGPSGPGWLRAPRPGLEALRRTWLLPSLSITEVGKGPKHSHGRHIAHRASAVVSVRTVCGQRHEEVVACLKRHLQHEFAKRRSPNKLEMTTLAAMDGWEARAESWVYLAARQAVAEAWGLGGPNGVGGEQLVLAVREGGTLSMLPLLQKELGCEAAQLAFSQASDAVHLPNERMSRLVLSRAVLALAGTLTRLGSCSSASEPSESSMGKEQQHRQQ</sequence>
<dbReference type="Pfam" id="PF00400">
    <property type="entry name" value="WD40"/>
    <property type="match status" value="2"/>
</dbReference>
<feature type="region of interest" description="Disordered" evidence="5">
    <location>
        <begin position="1"/>
        <end position="33"/>
    </location>
</feature>
<evidence type="ECO:0000256" key="3">
    <source>
        <dbReference type="ARBA" id="ARBA00022801"/>
    </source>
</evidence>
<dbReference type="SUPFAM" id="SSF50978">
    <property type="entry name" value="WD40 repeat-like"/>
    <property type="match status" value="1"/>
</dbReference>
<feature type="repeat" description="WD" evidence="4">
    <location>
        <begin position="450"/>
        <end position="482"/>
    </location>
</feature>
<comment type="caution">
    <text evidence="7">The sequence shown here is derived from an EMBL/GenBank/DDBJ whole genome shotgun (WGS) entry which is preliminary data.</text>
</comment>
<dbReference type="GO" id="GO:0008233">
    <property type="term" value="F:peptidase activity"/>
    <property type="evidence" value="ECO:0007669"/>
    <property type="project" value="UniProtKB-KW"/>
</dbReference>
<feature type="region of interest" description="Disordered" evidence="5">
    <location>
        <begin position="48"/>
        <end position="85"/>
    </location>
</feature>
<proteinExistence type="predicted"/>
<feature type="compositionally biased region" description="Polar residues" evidence="5">
    <location>
        <begin position="59"/>
        <end position="78"/>
    </location>
</feature>
<dbReference type="Pfam" id="PF07687">
    <property type="entry name" value="M20_dimer"/>
    <property type="match status" value="1"/>
</dbReference>
<keyword evidence="4" id="KW-0853">WD repeat</keyword>
<keyword evidence="2" id="KW-0479">Metal-binding</keyword>
<dbReference type="GO" id="GO:0006508">
    <property type="term" value="P:proteolysis"/>
    <property type="evidence" value="ECO:0007669"/>
    <property type="project" value="UniProtKB-KW"/>
</dbReference>
<evidence type="ECO:0000313" key="8">
    <source>
        <dbReference type="Proteomes" id="UP000626109"/>
    </source>
</evidence>
<evidence type="ECO:0000313" key="7">
    <source>
        <dbReference type="EMBL" id="CAE8687709.1"/>
    </source>
</evidence>
<evidence type="ECO:0000256" key="1">
    <source>
        <dbReference type="ARBA" id="ARBA00022670"/>
    </source>
</evidence>